<dbReference type="Proteomes" id="UP000713222">
    <property type="component" value="Unassembled WGS sequence"/>
</dbReference>
<dbReference type="Gene3D" id="3.40.50.12230">
    <property type="match status" value="1"/>
</dbReference>
<sequence>MGTPEFAVPALKELLKEKLNIIYVYTQPPKKSNRGLKIEKTPVHLEAEKNNLKVHHPISLKNEEEYDFFKKINPDLAIVVAYGQIIPENFLNLSKKGFINIHASLLPYWRGAAPIQRSIMNGDKFTGISIMKIEKGLDSGPVMLSEKIEINNQLNYGLLSNQLSILGSKLIIKAIDLIDKNKAKFLEQDHSKATHAKKITSEDEEINWNNNAIKIVQQINALNPTPGAWFKFKNERIKIWKAEVIDQKGKIGTTLNDNLLIACKDFAIQVLEIQRPGKKIQKVKEFLLGYKIPKASELF</sequence>
<comment type="catalytic activity">
    <reaction evidence="5">
        <text>L-methionyl-tRNA(fMet) + (6R)-10-formyltetrahydrofolate = N-formyl-L-methionyl-tRNA(fMet) + (6S)-5,6,7,8-tetrahydrofolate + H(+)</text>
        <dbReference type="Rhea" id="RHEA:24380"/>
        <dbReference type="Rhea" id="RHEA-COMP:9952"/>
        <dbReference type="Rhea" id="RHEA-COMP:9953"/>
        <dbReference type="ChEBI" id="CHEBI:15378"/>
        <dbReference type="ChEBI" id="CHEBI:57453"/>
        <dbReference type="ChEBI" id="CHEBI:78530"/>
        <dbReference type="ChEBI" id="CHEBI:78844"/>
        <dbReference type="ChEBI" id="CHEBI:195366"/>
        <dbReference type="EC" id="2.1.2.9"/>
    </reaction>
</comment>
<dbReference type="EMBL" id="RGET01000105">
    <property type="protein sequence ID" value="NBN88376.1"/>
    <property type="molecule type" value="Genomic_DNA"/>
</dbReference>
<dbReference type="Pfam" id="PF02911">
    <property type="entry name" value="Formyl_trans_C"/>
    <property type="match status" value="1"/>
</dbReference>
<comment type="similarity">
    <text evidence="1 5">Belongs to the Fmt family.</text>
</comment>
<protein>
    <recommendedName>
        <fullName evidence="2 5">Methionyl-tRNA formyltransferase</fullName>
        <ecNumber evidence="2 5">2.1.2.9</ecNumber>
    </recommendedName>
</protein>
<organism evidence="9 10">
    <name type="scientific">Candidatus Fonsibacter lacus</name>
    <dbReference type="NCBI Taxonomy" id="2576439"/>
    <lineage>
        <taxon>Bacteria</taxon>
        <taxon>Pseudomonadati</taxon>
        <taxon>Pseudomonadota</taxon>
        <taxon>Alphaproteobacteria</taxon>
        <taxon>Candidatus Pelagibacterales</taxon>
        <taxon>Candidatus Pelagibacterales incertae sedis</taxon>
        <taxon>Candidatus Fonsibacter</taxon>
    </lineage>
</organism>
<dbReference type="GO" id="GO:0005829">
    <property type="term" value="C:cytosol"/>
    <property type="evidence" value="ECO:0007669"/>
    <property type="project" value="TreeGrafter"/>
</dbReference>
<evidence type="ECO:0000256" key="3">
    <source>
        <dbReference type="ARBA" id="ARBA00022679"/>
    </source>
</evidence>
<keyword evidence="4 5" id="KW-0648">Protein biosynthesis</keyword>
<dbReference type="HAMAP" id="MF_00182">
    <property type="entry name" value="Formyl_trans"/>
    <property type="match status" value="1"/>
</dbReference>
<dbReference type="AlphaFoldDB" id="A0A966HLD7"/>
<dbReference type="GO" id="GO:0004479">
    <property type="term" value="F:methionyl-tRNA formyltransferase activity"/>
    <property type="evidence" value="ECO:0007669"/>
    <property type="project" value="UniProtKB-UniRule"/>
</dbReference>
<dbReference type="CDD" id="cd08646">
    <property type="entry name" value="FMT_core_Met-tRNA-FMT_N"/>
    <property type="match status" value="1"/>
</dbReference>
<evidence type="ECO:0000256" key="2">
    <source>
        <dbReference type="ARBA" id="ARBA00012261"/>
    </source>
</evidence>
<accession>A0A966HLD7</accession>
<dbReference type="EC" id="2.1.2.9" evidence="2 5"/>
<name>A0A966HLD7_9PROT</name>
<dbReference type="Proteomes" id="UP000699985">
    <property type="component" value="Unassembled WGS sequence"/>
</dbReference>
<dbReference type="PANTHER" id="PTHR11138">
    <property type="entry name" value="METHIONYL-TRNA FORMYLTRANSFERASE"/>
    <property type="match status" value="1"/>
</dbReference>
<dbReference type="InterPro" id="IPR005793">
    <property type="entry name" value="Formyl_trans_C"/>
</dbReference>
<feature type="binding site" evidence="5">
    <location>
        <begin position="104"/>
        <end position="107"/>
    </location>
    <ligand>
        <name>(6S)-5,6,7,8-tetrahydrofolate</name>
        <dbReference type="ChEBI" id="CHEBI:57453"/>
    </ligand>
</feature>
<evidence type="ECO:0000313" key="10">
    <source>
        <dbReference type="Proteomes" id="UP000699985"/>
    </source>
</evidence>
<dbReference type="InterPro" id="IPR036477">
    <property type="entry name" value="Formyl_transf_N_sf"/>
</dbReference>
<dbReference type="PANTHER" id="PTHR11138:SF5">
    <property type="entry name" value="METHIONYL-TRNA FORMYLTRANSFERASE, MITOCHONDRIAL"/>
    <property type="match status" value="1"/>
</dbReference>
<dbReference type="InterPro" id="IPR005794">
    <property type="entry name" value="Fmt"/>
</dbReference>
<dbReference type="InterPro" id="IPR002376">
    <property type="entry name" value="Formyl_transf_N"/>
</dbReference>
<evidence type="ECO:0000259" key="7">
    <source>
        <dbReference type="Pfam" id="PF02911"/>
    </source>
</evidence>
<reference evidence="9" key="1">
    <citation type="submission" date="2018-10" db="EMBL/GenBank/DDBJ databases">
        <title>Iterative Subtractive Binning of Freshwater Chronoseries Metagenomes Recovers Nearly Complete Genomes from over Four Hundred Novel Species.</title>
        <authorList>
            <person name="Rodriguez-R L.M."/>
            <person name="Tsementzi D."/>
            <person name="Luo C."/>
            <person name="Konstantinidis K.T."/>
        </authorList>
    </citation>
    <scope>NUCLEOTIDE SEQUENCE</scope>
    <source>
        <strain evidence="8">WB7_6_001</strain>
        <strain evidence="9">WB8_1A_003</strain>
    </source>
</reference>
<gene>
    <name evidence="5" type="primary">fmt</name>
    <name evidence="8" type="ORF">EBV32_04750</name>
    <name evidence="9" type="ORF">EBX29_02465</name>
</gene>
<evidence type="ECO:0000256" key="5">
    <source>
        <dbReference type="HAMAP-Rule" id="MF_00182"/>
    </source>
</evidence>
<evidence type="ECO:0000259" key="6">
    <source>
        <dbReference type="Pfam" id="PF00551"/>
    </source>
</evidence>
<dbReference type="EMBL" id="RGMI01000096">
    <property type="protein sequence ID" value="NCU50622.1"/>
    <property type="molecule type" value="Genomic_DNA"/>
</dbReference>
<dbReference type="InterPro" id="IPR011034">
    <property type="entry name" value="Formyl_transferase-like_C_sf"/>
</dbReference>
<dbReference type="SUPFAM" id="SSF50486">
    <property type="entry name" value="FMT C-terminal domain-like"/>
    <property type="match status" value="1"/>
</dbReference>
<comment type="function">
    <text evidence="5">Attaches a formyl group to the free amino group of methionyl-tRNA(fMet). The formyl group appears to play a dual role in the initiator identity of N-formylmethionyl-tRNA by promoting its recognition by IF2 and preventing the misappropriation of this tRNA by the elongation apparatus.</text>
</comment>
<feature type="domain" description="Formyl transferase C-terminal" evidence="7">
    <location>
        <begin position="198"/>
        <end position="290"/>
    </location>
</feature>
<evidence type="ECO:0000313" key="8">
    <source>
        <dbReference type="EMBL" id="NBN88376.1"/>
    </source>
</evidence>
<evidence type="ECO:0000256" key="1">
    <source>
        <dbReference type="ARBA" id="ARBA00010699"/>
    </source>
</evidence>
<keyword evidence="3 5" id="KW-0808">Transferase</keyword>
<feature type="domain" description="Formyl transferase N-terminal" evidence="6">
    <location>
        <begin position="2"/>
        <end position="175"/>
    </location>
</feature>
<dbReference type="NCBIfam" id="TIGR00460">
    <property type="entry name" value="fmt"/>
    <property type="match status" value="1"/>
</dbReference>
<dbReference type="InterPro" id="IPR044135">
    <property type="entry name" value="Met-tRNA-FMT_C"/>
</dbReference>
<evidence type="ECO:0000313" key="9">
    <source>
        <dbReference type="EMBL" id="NCU50622.1"/>
    </source>
</evidence>
<evidence type="ECO:0000256" key="4">
    <source>
        <dbReference type="ARBA" id="ARBA00022917"/>
    </source>
</evidence>
<comment type="caution">
    <text evidence="9">The sequence shown here is derived from an EMBL/GenBank/DDBJ whole genome shotgun (WGS) entry which is preliminary data.</text>
</comment>
<proteinExistence type="inferred from homology"/>
<dbReference type="Pfam" id="PF00551">
    <property type="entry name" value="Formyl_trans_N"/>
    <property type="match status" value="1"/>
</dbReference>
<dbReference type="SUPFAM" id="SSF53328">
    <property type="entry name" value="Formyltransferase"/>
    <property type="match status" value="1"/>
</dbReference>
<dbReference type="CDD" id="cd08704">
    <property type="entry name" value="Met_tRNA_FMT_C"/>
    <property type="match status" value="1"/>
</dbReference>
<dbReference type="InterPro" id="IPR041711">
    <property type="entry name" value="Met-tRNA-FMT_N"/>
</dbReference>